<evidence type="ECO:0000313" key="2">
    <source>
        <dbReference type="EMBL" id="MBW76966.1"/>
    </source>
</evidence>
<evidence type="ECO:0000256" key="1">
    <source>
        <dbReference type="SAM" id="MobiDB-lite"/>
    </source>
</evidence>
<protein>
    <submittedName>
        <fullName evidence="2">Putative secreted protein</fullName>
    </submittedName>
</protein>
<sequence>MVPLRPIKPAQSHRRLVWLVVSMVHRAVGRKVGRELDGMSTPATIIMRPALSGTLRQRTRTNIITRRAGWVPVTATQRTPDATASSSSSSSSIQLNSSNSRVRHITAHTQEAMDCTIRTVCKRHRCTSSRRSRPLPERYIRAMNRIRISCVTSTHRVVPDRPPTPISCTTNDLNATLVAIPPMEAHTLRQELQGRAPLLLLPPLGVLQLPTIPR</sequence>
<accession>A0A2M4DHE1</accession>
<name>A0A2M4DHE1_ANODA</name>
<proteinExistence type="predicted"/>
<reference evidence="2" key="1">
    <citation type="submission" date="2018-01" db="EMBL/GenBank/DDBJ databases">
        <title>An insight into the sialome of Amazonian anophelines.</title>
        <authorList>
            <person name="Ribeiro J.M."/>
            <person name="Scarpassa V."/>
            <person name="Calvo E."/>
        </authorList>
    </citation>
    <scope>NUCLEOTIDE SEQUENCE</scope>
</reference>
<feature type="compositionally biased region" description="Polar residues" evidence="1">
    <location>
        <begin position="74"/>
        <end position="84"/>
    </location>
</feature>
<organism evidence="2">
    <name type="scientific">Anopheles darlingi</name>
    <name type="common">Mosquito</name>
    <dbReference type="NCBI Taxonomy" id="43151"/>
    <lineage>
        <taxon>Eukaryota</taxon>
        <taxon>Metazoa</taxon>
        <taxon>Ecdysozoa</taxon>
        <taxon>Arthropoda</taxon>
        <taxon>Hexapoda</taxon>
        <taxon>Insecta</taxon>
        <taxon>Pterygota</taxon>
        <taxon>Neoptera</taxon>
        <taxon>Endopterygota</taxon>
        <taxon>Diptera</taxon>
        <taxon>Nematocera</taxon>
        <taxon>Culicoidea</taxon>
        <taxon>Culicidae</taxon>
        <taxon>Anophelinae</taxon>
        <taxon>Anopheles</taxon>
    </lineage>
</organism>
<dbReference type="AlphaFoldDB" id="A0A2M4DHE1"/>
<dbReference type="EMBL" id="GGFL01012788">
    <property type="protein sequence ID" value="MBW76966.1"/>
    <property type="molecule type" value="Transcribed_RNA"/>
</dbReference>
<feature type="region of interest" description="Disordered" evidence="1">
    <location>
        <begin position="74"/>
        <end position="100"/>
    </location>
</feature>
<feature type="compositionally biased region" description="Low complexity" evidence="1">
    <location>
        <begin position="85"/>
        <end position="100"/>
    </location>
</feature>